<feature type="binding site" evidence="7 8">
    <location>
        <position position="47"/>
    </location>
    <ligand>
        <name>S-adenosyl-L-methionine</name>
        <dbReference type="ChEBI" id="CHEBI:59789"/>
    </ligand>
</feature>
<name>A0A318R5I8_PROMR</name>
<protein>
    <recommendedName>
        <fullName evidence="7">Ribosomal RNA small subunit methyltransferase A</fullName>
        <ecNumber evidence="7">2.1.1.182</ecNumber>
    </recommendedName>
    <alternativeName>
        <fullName evidence="7">16S rRNA (adenine(1518)-N(6)/adenine(1519)-N(6))-dimethyltransferase</fullName>
    </alternativeName>
    <alternativeName>
        <fullName evidence="7">16S rRNA dimethyladenosine transferase</fullName>
    </alternativeName>
    <alternativeName>
        <fullName evidence="7">16S rRNA dimethylase</fullName>
    </alternativeName>
    <alternativeName>
        <fullName evidence="7">S-adenosylmethionine-6-N', N'-adenosyl(rRNA) dimethyltransferase</fullName>
    </alternativeName>
</protein>
<comment type="subcellular location">
    <subcellularLocation>
        <location evidence="7">Cytoplasm</location>
    </subcellularLocation>
</comment>
<dbReference type="EMBL" id="QJUE01000002">
    <property type="protein sequence ID" value="PYE03038.1"/>
    <property type="molecule type" value="Genomic_DNA"/>
</dbReference>
<dbReference type="InterPro" id="IPR023165">
    <property type="entry name" value="rRNA_Ade_diMease-like_C"/>
</dbReference>
<accession>A0A318R5I8</accession>
<dbReference type="GO" id="GO:0052908">
    <property type="term" value="F:16S rRNA (adenine(1518)-N(6)/adenine(1519)-N(6))-dimethyltransferase activity"/>
    <property type="evidence" value="ECO:0007669"/>
    <property type="project" value="UniProtKB-EC"/>
</dbReference>
<dbReference type="GO" id="GO:0003723">
    <property type="term" value="F:RNA binding"/>
    <property type="evidence" value="ECO:0007669"/>
    <property type="project" value="UniProtKB-UniRule"/>
</dbReference>
<dbReference type="HAMAP" id="MF_00607">
    <property type="entry name" value="16SrRNA_methyltr_A"/>
    <property type="match status" value="1"/>
</dbReference>
<dbReference type="Proteomes" id="UP000247807">
    <property type="component" value="Unassembled WGS sequence"/>
</dbReference>
<evidence type="ECO:0000256" key="5">
    <source>
        <dbReference type="ARBA" id="ARBA00022691"/>
    </source>
</evidence>
<sequence>MGDKTLNDFRHIPRKRFGQHWLKDQGVLNKIVKAAKLNSDDCVLEVGPGRGALTEKLIESQARFIQAIELDRDLVAGLKKRFIDQNKFSLREGDVLSVPLNAANGEIINKVVANIPYNITGPILRRLIGELCNPPENNFETLVILMQKEVAQRILAQPGNSNYSALSVRIQLLAKCQFVCDVSARCFQPSPKVDSKVVLFEPHLSLGHEFYEIGNLLEKLLKLAFSGRRKKLRNTIGSFVTSNDQIKEFFAYRGISLDQRPQEISPSNWFALAKALKETSVIKNDF</sequence>
<evidence type="ECO:0000256" key="3">
    <source>
        <dbReference type="ARBA" id="ARBA00022603"/>
    </source>
</evidence>
<dbReference type="SMART" id="SM00650">
    <property type="entry name" value="rADc"/>
    <property type="match status" value="1"/>
</dbReference>
<feature type="binding site" evidence="7 8">
    <location>
        <position position="69"/>
    </location>
    <ligand>
        <name>S-adenosyl-L-methionine</name>
        <dbReference type="ChEBI" id="CHEBI:59789"/>
    </ligand>
</feature>
<dbReference type="InterPro" id="IPR001737">
    <property type="entry name" value="KsgA/Erm"/>
</dbReference>
<evidence type="ECO:0000256" key="8">
    <source>
        <dbReference type="PROSITE-ProRule" id="PRU01026"/>
    </source>
</evidence>
<dbReference type="SUPFAM" id="SSF53335">
    <property type="entry name" value="S-adenosyl-L-methionine-dependent methyltransferases"/>
    <property type="match status" value="1"/>
</dbReference>
<dbReference type="PROSITE" id="PS51689">
    <property type="entry name" value="SAM_RNA_A_N6_MT"/>
    <property type="match status" value="1"/>
</dbReference>
<evidence type="ECO:0000313" key="11">
    <source>
        <dbReference type="Proteomes" id="UP000247807"/>
    </source>
</evidence>
<feature type="binding site" evidence="7 8">
    <location>
        <position position="94"/>
    </location>
    <ligand>
        <name>S-adenosyl-L-methionine</name>
        <dbReference type="ChEBI" id="CHEBI:59789"/>
    </ligand>
</feature>
<keyword evidence="4 7" id="KW-0808">Transferase</keyword>
<dbReference type="AlphaFoldDB" id="A0A318R5I8"/>
<evidence type="ECO:0000256" key="6">
    <source>
        <dbReference type="ARBA" id="ARBA00022884"/>
    </source>
</evidence>
<dbReference type="PANTHER" id="PTHR11727">
    <property type="entry name" value="DIMETHYLADENOSINE TRANSFERASE"/>
    <property type="match status" value="1"/>
</dbReference>
<keyword evidence="2 7" id="KW-0698">rRNA processing</keyword>
<dbReference type="InterPro" id="IPR020596">
    <property type="entry name" value="rRNA_Ade_Mease_Trfase_CS"/>
</dbReference>
<dbReference type="GO" id="GO:0005829">
    <property type="term" value="C:cytosol"/>
    <property type="evidence" value="ECO:0007669"/>
    <property type="project" value="TreeGrafter"/>
</dbReference>
<comment type="function">
    <text evidence="7">Specifically dimethylates two adjacent adenosines (A1518 and A1519) in the loop of a conserved hairpin near the 3'-end of 16S rRNA in the 30S particle. May play a critical role in biogenesis of 30S subunits.</text>
</comment>
<dbReference type="InterPro" id="IPR011530">
    <property type="entry name" value="rRNA_adenine_dimethylase"/>
</dbReference>
<comment type="catalytic activity">
    <reaction evidence="7">
        <text>adenosine(1518)/adenosine(1519) in 16S rRNA + 4 S-adenosyl-L-methionine = N(6)-dimethyladenosine(1518)/N(6)-dimethyladenosine(1519) in 16S rRNA + 4 S-adenosyl-L-homocysteine + 4 H(+)</text>
        <dbReference type="Rhea" id="RHEA:19609"/>
        <dbReference type="Rhea" id="RHEA-COMP:10232"/>
        <dbReference type="Rhea" id="RHEA-COMP:10233"/>
        <dbReference type="ChEBI" id="CHEBI:15378"/>
        <dbReference type="ChEBI" id="CHEBI:57856"/>
        <dbReference type="ChEBI" id="CHEBI:59789"/>
        <dbReference type="ChEBI" id="CHEBI:74411"/>
        <dbReference type="ChEBI" id="CHEBI:74493"/>
        <dbReference type="EC" id="2.1.1.182"/>
    </reaction>
</comment>
<evidence type="ECO:0000256" key="2">
    <source>
        <dbReference type="ARBA" id="ARBA00022552"/>
    </source>
</evidence>
<evidence type="ECO:0000313" key="10">
    <source>
        <dbReference type="EMBL" id="PYE03038.1"/>
    </source>
</evidence>
<dbReference type="Gene3D" id="3.40.50.150">
    <property type="entry name" value="Vaccinia Virus protein VP39"/>
    <property type="match status" value="1"/>
</dbReference>
<gene>
    <name evidence="7" type="primary">rsmA</name>
    <name evidence="7" type="synonym">ksgA</name>
    <name evidence="10" type="ORF">DNJ73_04650</name>
</gene>
<proteinExistence type="inferred from homology"/>
<dbReference type="OrthoDB" id="9814755at2"/>
<feature type="binding site" evidence="7 8">
    <location>
        <position position="22"/>
    </location>
    <ligand>
        <name>S-adenosyl-L-methionine</name>
        <dbReference type="ChEBI" id="CHEBI:59789"/>
    </ligand>
</feature>
<comment type="caution">
    <text evidence="10">The sequence shown here is derived from an EMBL/GenBank/DDBJ whole genome shotgun (WGS) entry which is preliminary data.</text>
</comment>
<evidence type="ECO:0000256" key="1">
    <source>
        <dbReference type="ARBA" id="ARBA00022490"/>
    </source>
</evidence>
<dbReference type="EC" id="2.1.1.182" evidence="7"/>
<organism evidence="10 11">
    <name type="scientific">Prochlorococcus marinus XMU1408</name>
    <dbReference type="NCBI Taxonomy" id="2213228"/>
    <lineage>
        <taxon>Bacteria</taxon>
        <taxon>Bacillati</taxon>
        <taxon>Cyanobacteriota</taxon>
        <taxon>Cyanophyceae</taxon>
        <taxon>Synechococcales</taxon>
        <taxon>Prochlorococcaceae</taxon>
        <taxon>Prochlorococcus</taxon>
    </lineage>
</organism>
<keyword evidence="3 7" id="KW-0489">Methyltransferase</keyword>
<feature type="domain" description="Ribosomal RNA adenine methylase transferase N-terminal" evidence="9">
    <location>
        <begin position="27"/>
        <end position="204"/>
    </location>
</feature>
<feature type="binding site" evidence="7 8">
    <location>
        <position position="20"/>
    </location>
    <ligand>
        <name>S-adenosyl-L-methionine</name>
        <dbReference type="ChEBI" id="CHEBI:59789"/>
    </ligand>
</feature>
<evidence type="ECO:0000259" key="9">
    <source>
        <dbReference type="SMART" id="SM00650"/>
    </source>
</evidence>
<dbReference type="NCBIfam" id="TIGR00755">
    <property type="entry name" value="ksgA"/>
    <property type="match status" value="1"/>
</dbReference>
<evidence type="ECO:0000256" key="7">
    <source>
        <dbReference type="HAMAP-Rule" id="MF_00607"/>
    </source>
</evidence>
<comment type="similarity">
    <text evidence="7">Belongs to the class I-like SAM-binding methyltransferase superfamily. rRNA adenine N(6)-methyltransferase family. RsmA subfamily.</text>
</comment>
<dbReference type="PANTHER" id="PTHR11727:SF7">
    <property type="entry name" value="DIMETHYLADENOSINE TRANSFERASE-RELATED"/>
    <property type="match status" value="1"/>
</dbReference>
<evidence type="ECO:0000256" key="4">
    <source>
        <dbReference type="ARBA" id="ARBA00022679"/>
    </source>
</evidence>
<dbReference type="RefSeq" id="WP_158466533.1">
    <property type="nucleotide sequence ID" value="NZ_QJUE01000002.1"/>
</dbReference>
<dbReference type="CDD" id="cd02440">
    <property type="entry name" value="AdoMet_MTases"/>
    <property type="match status" value="1"/>
</dbReference>
<dbReference type="Gene3D" id="1.10.8.100">
    <property type="entry name" value="Ribosomal RNA adenine dimethylase-like, domain 2"/>
    <property type="match status" value="1"/>
</dbReference>
<reference evidence="10 11" key="1">
    <citation type="journal article" date="2018" name="Appl. Environ. Microbiol.">
        <title>Genome rearrangement shapes Prochlorococcus ecological adaptation.</title>
        <authorList>
            <person name="Yan W."/>
            <person name="Wei S."/>
            <person name="Wang Q."/>
            <person name="Xiao X."/>
            <person name="Zeng Q."/>
            <person name="Jiao N."/>
            <person name="Zhang R."/>
        </authorList>
    </citation>
    <scope>NUCLEOTIDE SEQUENCE [LARGE SCALE GENOMIC DNA]</scope>
    <source>
        <strain evidence="10 11">XMU1408</strain>
    </source>
</reference>
<dbReference type="PROSITE" id="PS01131">
    <property type="entry name" value="RRNA_A_DIMETH"/>
    <property type="match status" value="1"/>
</dbReference>
<dbReference type="InterPro" id="IPR029063">
    <property type="entry name" value="SAM-dependent_MTases_sf"/>
</dbReference>
<dbReference type="InterPro" id="IPR020598">
    <property type="entry name" value="rRNA_Ade_methylase_Trfase_N"/>
</dbReference>
<keyword evidence="5 7" id="KW-0949">S-adenosyl-L-methionine</keyword>
<dbReference type="Pfam" id="PF00398">
    <property type="entry name" value="RrnaAD"/>
    <property type="match status" value="1"/>
</dbReference>
<keyword evidence="6 7" id="KW-0694">RNA-binding</keyword>
<keyword evidence="1 7" id="KW-0963">Cytoplasm</keyword>
<feature type="binding site" evidence="7 8">
    <location>
        <position position="114"/>
    </location>
    <ligand>
        <name>S-adenosyl-L-methionine</name>
        <dbReference type="ChEBI" id="CHEBI:59789"/>
    </ligand>
</feature>